<dbReference type="AlphaFoldDB" id="A0A2C6WMQ9"/>
<evidence type="ECO:0000313" key="3">
    <source>
        <dbReference type="Proteomes" id="UP000223828"/>
    </source>
</evidence>
<reference evidence="3" key="2">
    <citation type="submission" date="2017-10" db="EMBL/GenBank/DDBJ databases">
        <title>Staphylococcus edaphicus sp. nov., isolated in Antarctica, harbouring mecC gene and genomic islands essential in adaptation to extreme environment.</title>
        <authorList>
            <person name="Pantucek R."/>
            <person name="Sedlacek I."/>
            <person name="Indrakova A."/>
            <person name="Vrbovska V."/>
            <person name="Maslanova I."/>
            <person name="Kovarovic V."/>
            <person name="Svec P."/>
            <person name="Kralova S."/>
            <person name="Kristofova L."/>
            <person name="Keklakova J."/>
            <person name="Petras P."/>
            <person name="Doskar J."/>
        </authorList>
    </citation>
    <scope>NUCLEOTIDE SEQUENCE [LARGE SCALE GENOMIC DNA]</scope>
    <source>
        <strain evidence="3">CCM 5085</strain>
    </source>
</reference>
<proteinExistence type="predicted"/>
<organism evidence="1 3">
    <name type="scientific">Staphylococcus edaphicus</name>
    <dbReference type="NCBI Taxonomy" id="1955013"/>
    <lineage>
        <taxon>Bacteria</taxon>
        <taxon>Bacillati</taxon>
        <taxon>Bacillota</taxon>
        <taxon>Bacilli</taxon>
        <taxon>Bacillales</taxon>
        <taxon>Staphylococcaceae</taxon>
        <taxon>Staphylococcus</taxon>
    </lineage>
</organism>
<evidence type="ECO:0000313" key="4">
    <source>
        <dbReference type="Proteomes" id="UP001056588"/>
    </source>
</evidence>
<evidence type="ECO:0000313" key="2">
    <source>
        <dbReference type="EMBL" id="UQW81651.1"/>
    </source>
</evidence>
<dbReference type="EMBL" id="MRZN01000025">
    <property type="protein sequence ID" value="PHK48727.1"/>
    <property type="molecule type" value="Genomic_DNA"/>
</dbReference>
<dbReference type="RefSeq" id="WP_099091156.1">
    <property type="nucleotide sequence ID" value="NZ_CP093217.1"/>
</dbReference>
<dbReference type="Proteomes" id="UP001056588">
    <property type="component" value="Chromosome"/>
</dbReference>
<dbReference type="OrthoDB" id="2408384at2"/>
<protein>
    <submittedName>
        <fullName evidence="1">TIGR04197 family type VII secretion effector</fullName>
    </submittedName>
</protein>
<keyword evidence="4" id="KW-1185">Reference proteome</keyword>
<name>A0A2C6WMQ9_9STAP</name>
<evidence type="ECO:0000313" key="1">
    <source>
        <dbReference type="EMBL" id="PHK48727.1"/>
    </source>
</evidence>
<reference evidence="1" key="1">
    <citation type="journal article" date="2017" name="Appl. Environ. Microbiol.">
        <title>Staphylococcus edaphicus sp. nov., isolated in Antarctica, harbours mecC gene and genomic islands with suspected role in adaptation to extreme environment.</title>
        <authorList>
            <person name="Pantucek R."/>
            <person name="Sedlacek I."/>
            <person name="Indrakova A."/>
            <person name="Vrbovska V."/>
            <person name="Maslanova I."/>
            <person name="Kovarovic V."/>
            <person name="Svec P."/>
            <person name="Kralova S."/>
            <person name="Kristofova L."/>
            <person name="Keklakova J."/>
            <person name="Petras P."/>
            <person name="Doskar J."/>
        </authorList>
    </citation>
    <scope>NUCLEOTIDE SEQUENCE</scope>
    <source>
        <strain evidence="1">CCM 8730</strain>
    </source>
</reference>
<dbReference type="InterPro" id="IPR021477">
    <property type="entry name" value="TVIIS_effector_SACOL2603_fam"/>
</dbReference>
<dbReference type="NCBIfam" id="TIGR04197">
    <property type="entry name" value="T7SS_SACOL2603"/>
    <property type="match status" value="1"/>
</dbReference>
<sequence>MSKIKSDSEKTSSIYLTFQSAVNECENISKPSKDESTTVSGNKNAHSAIDELLSINKSIASVIETASKKIQNVGTEFEHTDQSISNEISKN</sequence>
<reference evidence="2" key="4">
    <citation type="submission" date="2022-03" db="EMBL/GenBank/DDBJ databases">
        <title>Complete Genome Sequence of Staphylococcus edaphicus strain CCM 8731.</title>
        <authorList>
            <person name="Rimmer C.O."/>
            <person name="Thomas J.C."/>
        </authorList>
    </citation>
    <scope>NUCLEOTIDE SEQUENCE</scope>
    <source>
        <strain evidence="2">CCM 8731</strain>
    </source>
</reference>
<gene>
    <name evidence="1" type="ORF">BTJ66_11860</name>
    <name evidence="2" type="ORF">MNY58_00620</name>
</gene>
<dbReference type="EMBL" id="CP093217">
    <property type="protein sequence ID" value="UQW81651.1"/>
    <property type="molecule type" value="Genomic_DNA"/>
</dbReference>
<accession>A0A2C6WMQ9</accession>
<dbReference type="Proteomes" id="UP000223828">
    <property type="component" value="Unassembled WGS sequence"/>
</dbReference>
<reference evidence="1" key="3">
    <citation type="submission" date="2017-10" db="EMBL/GenBank/DDBJ databases">
        <authorList>
            <person name="Vrbovska V."/>
            <person name="Kovarovic V."/>
            <person name="Indrakova A."/>
        </authorList>
    </citation>
    <scope>NUCLEOTIDE SEQUENCE</scope>
    <source>
        <strain evidence="1">CCM 8730</strain>
    </source>
</reference>